<keyword evidence="1" id="KW-1133">Transmembrane helix</keyword>
<dbReference type="InterPro" id="IPR019196">
    <property type="entry name" value="ABC_transp_unknown"/>
</dbReference>
<sequence>MDKLIRNKYWWLIALLVLVGINWAASLLHWRLDLTQEKRYTLSPATIRLLDNLDDKVTITVFLEGDMPAGFRKLTNSTRELLQEFRESAVSHIQFNFVRPSAPTADSTGTLSMDSLMSLGLKPTNVRVRARIGEGEENRYLFPGALVTYKDRVEVVDLLQGQDMMGGLQSLNNAEALLEFKFAQAIQKLTIETPPVVGYLLGNGEPFSYNVYDLIQRTLKPGYGFGFVPIDSVPLIPMDFDVLLVVKPTSPFSDAQKLKLDQYVMQGGKIIWLIDKLYAEMDSLLRKQSDFVAFDRGLNLDDLLFRYGARINGDLLQDLECDQLPLAVGSFGDRPQLELLPWQYFPLLSGYSHHPISDNLDKVLSIFPNSLDTVKAPGIRKTVLLASSPNARLLTTPAIVSLNSVKTEDDLKTFNKPHIPVAVLLEGRFSSLYANRLSKGIMDTLAGLYGQPFRAAPVNENKMIVVADADIVSNVFTQKEGPLPMGYNQFTNYQYANREFFLNCVEYLVNPSGIMETRSKRFALRSLDPVRVEEDKTAWQLFSLAGPVALIALFGFGYQWLRKKKYQ</sequence>
<evidence type="ECO:0000313" key="4">
    <source>
        <dbReference type="EMBL" id="WEK36387.1"/>
    </source>
</evidence>
<feature type="domain" description="ABC-type uncharacterised transport system" evidence="2">
    <location>
        <begin position="195"/>
        <end position="504"/>
    </location>
</feature>
<evidence type="ECO:0000259" key="3">
    <source>
        <dbReference type="Pfam" id="PF23357"/>
    </source>
</evidence>
<accession>A0AAJ5WTI8</accession>
<protein>
    <submittedName>
        <fullName evidence="4">Gliding motility-associated ABC transporter substrate-binding protein GldG</fullName>
    </submittedName>
</protein>
<evidence type="ECO:0000259" key="2">
    <source>
        <dbReference type="Pfam" id="PF09822"/>
    </source>
</evidence>
<organism evidence="4 5">
    <name type="scientific">Candidatus Pseudobacter hemicellulosilyticus</name>
    <dbReference type="NCBI Taxonomy" id="3121375"/>
    <lineage>
        <taxon>Bacteria</taxon>
        <taxon>Pseudomonadati</taxon>
        <taxon>Bacteroidota</taxon>
        <taxon>Chitinophagia</taxon>
        <taxon>Chitinophagales</taxon>
        <taxon>Chitinophagaceae</taxon>
        <taxon>Pseudobacter</taxon>
    </lineage>
</organism>
<dbReference type="AlphaFoldDB" id="A0AAJ5WTI8"/>
<dbReference type="InterPro" id="IPR019863">
    <property type="entry name" value="Motility-assoc_ABC-rel_GldG"/>
</dbReference>
<evidence type="ECO:0000313" key="5">
    <source>
        <dbReference type="Proteomes" id="UP001220610"/>
    </source>
</evidence>
<gene>
    <name evidence="4" type="primary">gldG</name>
    <name evidence="4" type="ORF">P0Y53_02645</name>
</gene>
<keyword evidence="1" id="KW-0472">Membrane</keyword>
<dbReference type="Pfam" id="PF23357">
    <property type="entry name" value="DUF7088"/>
    <property type="match status" value="1"/>
</dbReference>
<dbReference type="Pfam" id="PF09822">
    <property type="entry name" value="ABC_transp_aux"/>
    <property type="match status" value="1"/>
</dbReference>
<feature type="transmembrane region" description="Helical" evidence="1">
    <location>
        <begin position="9"/>
        <end position="30"/>
    </location>
</feature>
<reference evidence="4" key="1">
    <citation type="submission" date="2023-03" db="EMBL/GenBank/DDBJ databases">
        <title>Andean soil-derived lignocellulolytic bacterial consortium as a source of novel taxa and putative plastic-active enzymes.</title>
        <authorList>
            <person name="Diaz-Garcia L."/>
            <person name="Chuvochina M."/>
            <person name="Feuerriegel G."/>
            <person name="Bunk B."/>
            <person name="Sproer C."/>
            <person name="Streit W.R."/>
            <person name="Rodriguez L.M."/>
            <person name="Overmann J."/>
            <person name="Jimenez D.J."/>
        </authorList>
    </citation>
    <scope>NUCLEOTIDE SEQUENCE</scope>
    <source>
        <strain evidence="4">MAG 7</strain>
    </source>
</reference>
<name>A0AAJ5WTI8_9BACT</name>
<dbReference type="NCBIfam" id="TIGR03521">
    <property type="entry name" value="GldG"/>
    <property type="match status" value="1"/>
</dbReference>
<dbReference type="InterPro" id="IPR055396">
    <property type="entry name" value="DUF7088"/>
</dbReference>
<feature type="transmembrane region" description="Helical" evidence="1">
    <location>
        <begin position="539"/>
        <end position="561"/>
    </location>
</feature>
<evidence type="ECO:0000256" key="1">
    <source>
        <dbReference type="SAM" id="Phobius"/>
    </source>
</evidence>
<keyword evidence="1" id="KW-0812">Transmembrane</keyword>
<dbReference type="Proteomes" id="UP001220610">
    <property type="component" value="Chromosome"/>
</dbReference>
<proteinExistence type="predicted"/>
<feature type="domain" description="DUF7088" evidence="3">
    <location>
        <begin position="36"/>
        <end position="148"/>
    </location>
</feature>
<dbReference type="EMBL" id="CP119311">
    <property type="protein sequence ID" value="WEK36387.1"/>
    <property type="molecule type" value="Genomic_DNA"/>
</dbReference>